<organism evidence="2 3">
    <name type="scientific">Allacma fusca</name>
    <dbReference type="NCBI Taxonomy" id="39272"/>
    <lineage>
        <taxon>Eukaryota</taxon>
        <taxon>Metazoa</taxon>
        <taxon>Ecdysozoa</taxon>
        <taxon>Arthropoda</taxon>
        <taxon>Hexapoda</taxon>
        <taxon>Collembola</taxon>
        <taxon>Symphypleona</taxon>
        <taxon>Sminthuridae</taxon>
        <taxon>Allacma</taxon>
    </lineage>
</organism>
<name>A0A8J2LB12_9HEXA</name>
<evidence type="ECO:0000313" key="2">
    <source>
        <dbReference type="EMBL" id="CAG7831993.1"/>
    </source>
</evidence>
<feature type="region of interest" description="Disordered" evidence="1">
    <location>
        <begin position="30"/>
        <end position="60"/>
    </location>
</feature>
<keyword evidence="3" id="KW-1185">Reference proteome</keyword>
<reference evidence="2" key="1">
    <citation type="submission" date="2021-06" db="EMBL/GenBank/DDBJ databases">
        <authorList>
            <person name="Hodson N. C."/>
            <person name="Mongue J. A."/>
            <person name="Jaron S. K."/>
        </authorList>
    </citation>
    <scope>NUCLEOTIDE SEQUENCE</scope>
</reference>
<evidence type="ECO:0000313" key="3">
    <source>
        <dbReference type="Proteomes" id="UP000708208"/>
    </source>
</evidence>
<comment type="caution">
    <text evidence="2">The sequence shown here is derived from an EMBL/GenBank/DDBJ whole genome shotgun (WGS) entry which is preliminary data.</text>
</comment>
<sequence>METAESIIKRENLRNFKSAKEKKTSTTGIFVNDCDYPRGRSTREPNQHPSKNNDLKISKSKLPQKKDDSFHYYMCNGKEKILDDDYFLRRSTLPFQSIDSEVTQMSSIFLETKNESATEPCQTQTLNAVSTGLQEKITKALEDFNGSIHAIVPLVSVDENRQSVGADIASGVFNYCTKMAHTTSMPFRRKGKIQTAAKKCRQTVKMGDGSIRYQESQTQVLSSIQNRILIGRSTRIREATFVKKDMGPIVHAMNYDNNGNQELKSSQSVPQVLININNPFTSSSDGSKLAKNNVRVASTPMENMSAIFVNQSSPGNPIKKMSFQISVVTYSLIFHKCN</sequence>
<dbReference type="EMBL" id="CAJVCH010563004">
    <property type="protein sequence ID" value="CAG7831993.1"/>
    <property type="molecule type" value="Genomic_DNA"/>
</dbReference>
<evidence type="ECO:0000256" key="1">
    <source>
        <dbReference type="SAM" id="MobiDB-lite"/>
    </source>
</evidence>
<gene>
    <name evidence="2" type="ORF">AFUS01_LOCUS41709</name>
</gene>
<protein>
    <submittedName>
        <fullName evidence="2">Uncharacterized protein</fullName>
    </submittedName>
</protein>
<dbReference type="Proteomes" id="UP000708208">
    <property type="component" value="Unassembled WGS sequence"/>
</dbReference>
<proteinExistence type="predicted"/>
<accession>A0A8J2LB12</accession>
<feature type="compositionally biased region" description="Basic and acidic residues" evidence="1">
    <location>
        <begin position="35"/>
        <end position="57"/>
    </location>
</feature>
<dbReference type="AlphaFoldDB" id="A0A8J2LB12"/>